<dbReference type="Proteomes" id="UP000034291">
    <property type="component" value="Unassembled WGS sequence"/>
</dbReference>
<gene>
    <name evidence="2" type="ORF">ARAM_006684</name>
</gene>
<dbReference type="EMBL" id="JZBS01003175">
    <property type="protein sequence ID" value="KKK15820.1"/>
    <property type="molecule type" value="Genomic_DNA"/>
</dbReference>
<feature type="transmembrane region" description="Helical" evidence="1">
    <location>
        <begin position="52"/>
        <end position="74"/>
    </location>
</feature>
<feature type="transmembrane region" description="Helical" evidence="1">
    <location>
        <begin position="80"/>
        <end position="98"/>
    </location>
</feature>
<sequence>MPANNKNLRLKGPDISQYLFGIQAAPLLLSGVYSLLWPSAVASLPNSPVKGVSMGTIQAMSLTSLSLGAFYAVASFQNNIPMMVTTVPGRLLAAFIFHRNGGPWRSVAPFEGLMGLITAAAVYWGWYSDQEPKRA</sequence>
<dbReference type="AlphaFoldDB" id="A0A0F8WD78"/>
<keyword evidence="3" id="KW-1185">Reference proteome</keyword>
<reference evidence="2 3" key="1">
    <citation type="submission" date="2015-02" db="EMBL/GenBank/DDBJ databases">
        <title>Draft Genome Sequences of Two Closely-Related Aflatoxigenic Aspergillus Species Obtained from the Cote d'Ivoire.</title>
        <authorList>
            <person name="Moore G.G."/>
            <person name="Beltz S.B."/>
            <person name="Mack B.M."/>
        </authorList>
    </citation>
    <scope>NUCLEOTIDE SEQUENCE [LARGE SCALE GENOMIC DNA]</scope>
    <source>
        <strain evidence="2 3">SRRC1468</strain>
    </source>
</reference>
<protein>
    <submittedName>
        <fullName evidence="2">Uncharacterized protein</fullName>
    </submittedName>
</protein>
<evidence type="ECO:0000313" key="2">
    <source>
        <dbReference type="EMBL" id="KKK15820.1"/>
    </source>
</evidence>
<feature type="transmembrane region" description="Helical" evidence="1">
    <location>
        <begin position="110"/>
        <end position="127"/>
    </location>
</feature>
<comment type="caution">
    <text evidence="2">The sequence shown here is derived from an EMBL/GenBank/DDBJ whole genome shotgun (WGS) entry which is preliminary data.</text>
</comment>
<dbReference type="OrthoDB" id="10042947at2759"/>
<accession>A0A0F8WD78</accession>
<evidence type="ECO:0000256" key="1">
    <source>
        <dbReference type="SAM" id="Phobius"/>
    </source>
</evidence>
<keyword evidence="1" id="KW-1133">Transmembrane helix</keyword>
<organism evidence="2 3">
    <name type="scientific">Aspergillus rambellii</name>
    <dbReference type="NCBI Taxonomy" id="308745"/>
    <lineage>
        <taxon>Eukaryota</taxon>
        <taxon>Fungi</taxon>
        <taxon>Dikarya</taxon>
        <taxon>Ascomycota</taxon>
        <taxon>Pezizomycotina</taxon>
        <taxon>Eurotiomycetes</taxon>
        <taxon>Eurotiomycetidae</taxon>
        <taxon>Eurotiales</taxon>
        <taxon>Aspergillaceae</taxon>
        <taxon>Aspergillus</taxon>
        <taxon>Aspergillus subgen. Nidulantes</taxon>
    </lineage>
</organism>
<keyword evidence="1" id="KW-0472">Membrane</keyword>
<feature type="transmembrane region" description="Helical" evidence="1">
    <location>
        <begin position="20"/>
        <end position="40"/>
    </location>
</feature>
<name>A0A0F8WD78_9EURO</name>
<proteinExistence type="predicted"/>
<keyword evidence="1" id="KW-0812">Transmembrane</keyword>
<evidence type="ECO:0000313" key="3">
    <source>
        <dbReference type="Proteomes" id="UP000034291"/>
    </source>
</evidence>